<accession>A0AAU7Y5B2</accession>
<reference evidence="1" key="1">
    <citation type="submission" date="2023-08" db="EMBL/GenBank/DDBJ databases">
        <title>Increased levels of nutrients transform a symbiont into a lethal pathobiont.</title>
        <authorList>
            <person name="Lachnit T."/>
            <person name="Ulrich L."/>
            <person name="Willmer F.M."/>
            <person name="Hasenbein T."/>
            <person name="Steiner L.X."/>
            <person name="Wolters M."/>
            <person name="Herbst E.M."/>
            <person name="Deines P."/>
        </authorList>
    </citation>
    <scope>NUCLEOTIDE SEQUENCE</scope>
    <source>
        <strain evidence="1">T3</strain>
    </source>
</reference>
<name>A0AAU7Y5B2_9PSED</name>
<protein>
    <submittedName>
        <fullName evidence="1">Uncharacterized protein</fullName>
    </submittedName>
</protein>
<dbReference type="RefSeq" id="WP_350447650.1">
    <property type="nucleotide sequence ID" value="NZ_CP158373.1"/>
</dbReference>
<dbReference type="AlphaFoldDB" id="A0AAU7Y5B2"/>
<organism evidence="1">
    <name type="scientific">Pseudomonas solani</name>
    <dbReference type="NCBI Taxonomy" id="2731552"/>
    <lineage>
        <taxon>Bacteria</taxon>
        <taxon>Pseudomonadati</taxon>
        <taxon>Pseudomonadota</taxon>
        <taxon>Gammaproteobacteria</taxon>
        <taxon>Pseudomonadales</taxon>
        <taxon>Pseudomonadaceae</taxon>
        <taxon>Pseudomonas</taxon>
    </lineage>
</organism>
<gene>
    <name evidence="1" type="ORF">ABS648_03910</name>
</gene>
<evidence type="ECO:0000313" key="1">
    <source>
        <dbReference type="EMBL" id="XBY64917.1"/>
    </source>
</evidence>
<dbReference type="EMBL" id="CP158373">
    <property type="protein sequence ID" value="XBY64917.1"/>
    <property type="molecule type" value="Genomic_DNA"/>
</dbReference>
<proteinExistence type="predicted"/>
<sequence length="141" mass="16173">MFRTHLQAEVKGAVAFGDGLRVWRYVEQAIQCPWLYVCWTEKSGEVTLSSMLMVADMSLFEDMLARQTETQRVERVLLVSPGHLNRSSGWLMEGLVELCEAIGPACEHLAYVYRLEGGRTYWDGYVKNPQHTPLRVIYSRS</sequence>